<evidence type="ECO:0000256" key="5">
    <source>
        <dbReference type="ARBA" id="ARBA00022777"/>
    </source>
</evidence>
<evidence type="ECO:0000313" key="8">
    <source>
        <dbReference type="EMBL" id="HIZ65830.1"/>
    </source>
</evidence>
<feature type="active site" description="Phosphocysteine intermediate; for EIIB activity" evidence="6">
    <location>
        <position position="40"/>
    </location>
</feature>
<dbReference type="GO" id="GO:0005886">
    <property type="term" value="C:plasma membrane"/>
    <property type="evidence" value="ECO:0007669"/>
    <property type="project" value="TreeGrafter"/>
</dbReference>
<dbReference type="Proteomes" id="UP000824056">
    <property type="component" value="Unassembled WGS sequence"/>
</dbReference>
<evidence type="ECO:0000256" key="6">
    <source>
        <dbReference type="PROSITE-ProRule" id="PRU00421"/>
    </source>
</evidence>
<dbReference type="InterPro" id="IPR036878">
    <property type="entry name" value="Glu_permease_IIB"/>
</dbReference>
<dbReference type="GO" id="GO:0090563">
    <property type="term" value="F:protein-phosphocysteine-sugar phosphotransferase activity"/>
    <property type="evidence" value="ECO:0007669"/>
    <property type="project" value="TreeGrafter"/>
</dbReference>
<proteinExistence type="predicted"/>
<accession>A0A9D2FSS9</accession>
<organism evidence="8 9">
    <name type="scientific">Candidatus Blautia pullicola</name>
    <dbReference type="NCBI Taxonomy" id="2838498"/>
    <lineage>
        <taxon>Bacteria</taxon>
        <taxon>Bacillati</taxon>
        <taxon>Bacillota</taxon>
        <taxon>Clostridia</taxon>
        <taxon>Lachnospirales</taxon>
        <taxon>Lachnospiraceae</taxon>
        <taxon>Blautia</taxon>
    </lineage>
</organism>
<dbReference type="InterPro" id="IPR018113">
    <property type="entry name" value="PTrfase_EIIB_Cys"/>
</dbReference>
<dbReference type="InterPro" id="IPR050429">
    <property type="entry name" value="PTS_Glucose_EIICBA"/>
</dbReference>
<dbReference type="NCBIfam" id="TIGR00826">
    <property type="entry name" value="EIIB_glc"/>
    <property type="match status" value="1"/>
</dbReference>
<dbReference type="InterPro" id="IPR001996">
    <property type="entry name" value="PTS_IIB_1"/>
</dbReference>
<dbReference type="PANTHER" id="PTHR30009:SF4">
    <property type="entry name" value="PTS SYSTEM N-ACETYLGLUCOSAMINE-SPECIFIC EIICBA COMPONENT"/>
    <property type="match status" value="1"/>
</dbReference>
<evidence type="ECO:0000256" key="1">
    <source>
        <dbReference type="ARBA" id="ARBA00022448"/>
    </source>
</evidence>
<keyword evidence="3" id="KW-0808">Transferase</keyword>
<dbReference type="Gene3D" id="3.30.1360.60">
    <property type="entry name" value="Glucose permease domain IIB"/>
    <property type="match status" value="1"/>
</dbReference>
<protein>
    <submittedName>
        <fullName evidence="8">PTS glucose/sucrose transporter subunit IIB</fullName>
    </submittedName>
</protein>
<gene>
    <name evidence="8" type="ORF">H9809_08035</name>
</gene>
<evidence type="ECO:0000256" key="4">
    <source>
        <dbReference type="ARBA" id="ARBA00022683"/>
    </source>
</evidence>
<feature type="domain" description="PTS EIIB type-1" evidence="7">
    <location>
        <begin position="18"/>
        <end position="95"/>
    </location>
</feature>
<sequence length="95" mass="10578">MSKRKMENIKKSSCPDSLQMAQAFLEGAGGKENILSFYNCITRLRIEVRSMEAVDDSKLKEAGAAAVFRPASNQVHIVIGPKVMSVAEEFQKLFR</sequence>
<dbReference type="GO" id="GO:0016301">
    <property type="term" value="F:kinase activity"/>
    <property type="evidence" value="ECO:0007669"/>
    <property type="project" value="UniProtKB-KW"/>
</dbReference>
<name>A0A9D2FSS9_9FIRM</name>
<evidence type="ECO:0000313" key="9">
    <source>
        <dbReference type="Proteomes" id="UP000824056"/>
    </source>
</evidence>
<dbReference type="SUPFAM" id="SSF55604">
    <property type="entry name" value="Glucose permease domain IIB"/>
    <property type="match status" value="1"/>
</dbReference>
<reference evidence="8" key="2">
    <citation type="submission" date="2021-04" db="EMBL/GenBank/DDBJ databases">
        <authorList>
            <person name="Gilroy R."/>
        </authorList>
    </citation>
    <scope>NUCLEOTIDE SEQUENCE</scope>
    <source>
        <strain evidence="8">1068</strain>
    </source>
</reference>
<dbReference type="AlphaFoldDB" id="A0A9D2FSS9"/>
<dbReference type="GO" id="GO:0008982">
    <property type="term" value="F:protein-N(PI)-phosphohistidine-sugar phosphotransferase activity"/>
    <property type="evidence" value="ECO:0007669"/>
    <property type="project" value="InterPro"/>
</dbReference>
<keyword evidence="2" id="KW-0762">Sugar transport</keyword>
<reference evidence="8" key="1">
    <citation type="journal article" date="2021" name="PeerJ">
        <title>Extensive microbial diversity within the chicken gut microbiome revealed by metagenomics and culture.</title>
        <authorList>
            <person name="Gilroy R."/>
            <person name="Ravi A."/>
            <person name="Getino M."/>
            <person name="Pursley I."/>
            <person name="Horton D.L."/>
            <person name="Alikhan N.F."/>
            <person name="Baker D."/>
            <person name="Gharbi K."/>
            <person name="Hall N."/>
            <person name="Watson M."/>
            <person name="Adriaenssens E.M."/>
            <person name="Foster-Nyarko E."/>
            <person name="Jarju S."/>
            <person name="Secka A."/>
            <person name="Antonio M."/>
            <person name="Oren A."/>
            <person name="Chaudhuri R.R."/>
            <person name="La Ragione R."/>
            <person name="Hildebrand F."/>
            <person name="Pallen M.J."/>
        </authorList>
    </citation>
    <scope>NUCLEOTIDE SEQUENCE</scope>
    <source>
        <strain evidence="8">1068</strain>
    </source>
</reference>
<keyword evidence="1" id="KW-0813">Transport</keyword>
<dbReference type="PROSITE" id="PS51098">
    <property type="entry name" value="PTS_EIIB_TYPE_1"/>
    <property type="match status" value="1"/>
</dbReference>
<keyword evidence="4" id="KW-0598">Phosphotransferase system</keyword>
<evidence type="ECO:0000256" key="3">
    <source>
        <dbReference type="ARBA" id="ARBA00022679"/>
    </source>
</evidence>
<dbReference type="GO" id="GO:0015764">
    <property type="term" value="P:N-acetylglucosamine transport"/>
    <property type="evidence" value="ECO:0007669"/>
    <property type="project" value="TreeGrafter"/>
</dbReference>
<dbReference type="PANTHER" id="PTHR30009">
    <property type="entry name" value="CYTOCHROME C-TYPE SYNTHESIS PROTEIN AND PTS TRANSMEMBRANE COMPONENT"/>
    <property type="match status" value="1"/>
</dbReference>
<evidence type="ECO:0000259" key="7">
    <source>
        <dbReference type="PROSITE" id="PS51098"/>
    </source>
</evidence>
<keyword evidence="5" id="KW-0418">Kinase</keyword>
<dbReference type="Pfam" id="PF00367">
    <property type="entry name" value="PTS_EIIB"/>
    <property type="match status" value="1"/>
</dbReference>
<dbReference type="GO" id="GO:0009401">
    <property type="term" value="P:phosphoenolpyruvate-dependent sugar phosphotransferase system"/>
    <property type="evidence" value="ECO:0007669"/>
    <property type="project" value="UniProtKB-KW"/>
</dbReference>
<evidence type="ECO:0000256" key="2">
    <source>
        <dbReference type="ARBA" id="ARBA00022597"/>
    </source>
</evidence>
<dbReference type="CDD" id="cd00212">
    <property type="entry name" value="PTS_IIB_glc"/>
    <property type="match status" value="1"/>
</dbReference>
<dbReference type="EMBL" id="DXBG01000185">
    <property type="protein sequence ID" value="HIZ65830.1"/>
    <property type="molecule type" value="Genomic_DNA"/>
</dbReference>
<comment type="caution">
    <text evidence="8">The sequence shown here is derived from an EMBL/GenBank/DDBJ whole genome shotgun (WGS) entry which is preliminary data.</text>
</comment>